<dbReference type="InterPro" id="IPR050415">
    <property type="entry name" value="MRET"/>
</dbReference>
<name>A0A485LWU8_9ZZZZ</name>
<protein>
    <submittedName>
        <fullName evidence="10">Flavohemoprotein</fullName>
        <ecNumber evidence="10">1.14.12.17</ecNumber>
    </submittedName>
</protein>
<dbReference type="AlphaFoldDB" id="A0A485LWU8"/>
<dbReference type="InterPro" id="IPR017927">
    <property type="entry name" value="FAD-bd_FR_type"/>
</dbReference>
<reference evidence="10" key="1">
    <citation type="submission" date="2019-03" db="EMBL/GenBank/DDBJ databases">
        <authorList>
            <person name="Hao L."/>
        </authorList>
    </citation>
    <scope>NUCLEOTIDE SEQUENCE</scope>
</reference>
<dbReference type="GO" id="GO:0046872">
    <property type="term" value="F:metal ion binding"/>
    <property type="evidence" value="ECO:0007669"/>
    <property type="project" value="UniProtKB-KW"/>
</dbReference>
<accession>A0A485LWU8</accession>
<dbReference type="PANTHER" id="PTHR47354">
    <property type="entry name" value="NADH OXIDOREDUCTASE HCR"/>
    <property type="match status" value="1"/>
</dbReference>
<evidence type="ECO:0000256" key="6">
    <source>
        <dbReference type="ARBA" id="ARBA00023002"/>
    </source>
</evidence>
<dbReference type="PIRSF" id="PIRSF006816">
    <property type="entry name" value="Cyc3_hyd_g"/>
    <property type="match status" value="1"/>
</dbReference>
<dbReference type="InterPro" id="IPR017938">
    <property type="entry name" value="Riboflavin_synthase-like_b-brl"/>
</dbReference>
<keyword evidence="4" id="KW-0479">Metal-binding</keyword>
<evidence type="ECO:0000256" key="8">
    <source>
        <dbReference type="ARBA" id="ARBA00023014"/>
    </source>
</evidence>
<dbReference type="EMBL" id="CAADRM010000064">
    <property type="protein sequence ID" value="VFU13022.1"/>
    <property type="molecule type" value="Genomic_DNA"/>
</dbReference>
<comment type="cofactor">
    <cofactor evidence="1">
        <name>FAD</name>
        <dbReference type="ChEBI" id="CHEBI:57692"/>
    </cofactor>
</comment>
<dbReference type="Gene3D" id="2.40.30.10">
    <property type="entry name" value="Translation factors"/>
    <property type="match status" value="1"/>
</dbReference>
<proteinExistence type="predicted"/>
<keyword evidence="8" id="KW-0411">Iron-sulfur</keyword>
<dbReference type="InterPro" id="IPR013112">
    <property type="entry name" value="FAD-bd_8"/>
</dbReference>
<dbReference type="GO" id="GO:0051537">
    <property type="term" value="F:2 iron, 2 sulfur cluster binding"/>
    <property type="evidence" value="ECO:0007669"/>
    <property type="project" value="UniProtKB-KW"/>
</dbReference>
<dbReference type="SUPFAM" id="SSF63380">
    <property type="entry name" value="Riboflavin synthase domain-like"/>
    <property type="match status" value="1"/>
</dbReference>
<dbReference type="EC" id="1.14.12.17" evidence="10"/>
<dbReference type="Pfam" id="PF00175">
    <property type="entry name" value="NAD_binding_1"/>
    <property type="match status" value="1"/>
</dbReference>
<keyword evidence="3" id="KW-0001">2Fe-2S</keyword>
<dbReference type="GO" id="GO:0050660">
    <property type="term" value="F:flavin adenine dinucleotide binding"/>
    <property type="evidence" value="ECO:0007669"/>
    <property type="project" value="InterPro"/>
</dbReference>
<feature type="domain" description="FAD-binding FR-type" evidence="9">
    <location>
        <begin position="1"/>
        <end position="101"/>
    </location>
</feature>
<organism evidence="10">
    <name type="scientific">anaerobic digester metagenome</name>
    <dbReference type="NCBI Taxonomy" id="1263854"/>
    <lineage>
        <taxon>unclassified sequences</taxon>
        <taxon>metagenomes</taxon>
        <taxon>ecological metagenomes</taxon>
    </lineage>
</organism>
<evidence type="ECO:0000256" key="7">
    <source>
        <dbReference type="ARBA" id="ARBA00023004"/>
    </source>
</evidence>
<sequence>MSNDTARVVKKVQENREITSLFIDGYGESFRKRRAGQFLTLKIMQDGQWSKPHPFTISCAPEDPLLRVTIKKLGEFTSLIPELKEGDPVIVSGPYGTFCKDIDAHGEIVMIAGGVGITPFLSVLRHFRNIHAHNRVLLLWSNKSLDDAFALDELNAMSREIPLTIVHNLSREAPEADLSGYARQDFPAVFYEPGRCNRDLMKKYLPSGESAMFLCGPPPMQDFILGELEAMDVEAGSVEKESFTWKGVR</sequence>
<keyword evidence="5" id="KW-0274">FAD</keyword>
<evidence type="ECO:0000313" key="10">
    <source>
        <dbReference type="EMBL" id="VFU13022.1"/>
    </source>
</evidence>
<dbReference type="GO" id="GO:0008941">
    <property type="term" value="F:nitric oxide dioxygenase NAD(P)H activity"/>
    <property type="evidence" value="ECO:0007669"/>
    <property type="project" value="UniProtKB-EC"/>
</dbReference>
<dbReference type="GO" id="GO:0006221">
    <property type="term" value="P:pyrimidine nucleotide biosynthetic process"/>
    <property type="evidence" value="ECO:0007669"/>
    <property type="project" value="InterPro"/>
</dbReference>
<gene>
    <name evidence="10" type="primary">hmp</name>
    <name evidence="10" type="ORF">SCFA_1560004</name>
</gene>
<dbReference type="SUPFAM" id="SSF52343">
    <property type="entry name" value="Ferredoxin reductase-like, C-terminal NADP-linked domain"/>
    <property type="match status" value="1"/>
</dbReference>
<evidence type="ECO:0000256" key="1">
    <source>
        <dbReference type="ARBA" id="ARBA00001974"/>
    </source>
</evidence>
<keyword evidence="6 10" id="KW-0560">Oxidoreductase</keyword>
<dbReference type="InterPro" id="IPR039261">
    <property type="entry name" value="FNR_nucleotide-bd"/>
</dbReference>
<dbReference type="PRINTS" id="PR00406">
    <property type="entry name" value="CYTB5RDTASE"/>
</dbReference>
<keyword evidence="7" id="KW-0408">Iron</keyword>
<dbReference type="InterPro" id="IPR012165">
    <property type="entry name" value="Cyt_c3_hydrogenase_gsu"/>
</dbReference>
<dbReference type="Pfam" id="PF08022">
    <property type="entry name" value="FAD_binding_8"/>
    <property type="match status" value="1"/>
</dbReference>
<dbReference type="InterPro" id="IPR001433">
    <property type="entry name" value="OxRdtase_FAD/NAD-bd"/>
</dbReference>
<evidence type="ECO:0000256" key="2">
    <source>
        <dbReference type="ARBA" id="ARBA00022630"/>
    </source>
</evidence>
<evidence type="ECO:0000259" key="9">
    <source>
        <dbReference type="PROSITE" id="PS51384"/>
    </source>
</evidence>
<evidence type="ECO:0000256" key="3">
    <source>
        <dbReference type="ARBA" id="ARBA00022714"/>
    </source>
</evidence>
<keyword evidence="2" id="KW-0285">Flavoprotein</keyword>
<dbReference type="Gene3D" id="3.40.50.80">
    <property type="entry name" value="Nucleotide-binding domain of ferredoxin-NADP reductase (FNR) module"/>
    <property type="match status" value="1"/>
</dbReference>
<evidence type="ECO:0000256" key="5">
    <source>
        <dbReference type="ARBA" id="ARBA00022827"/>
    </source>
</evidence>
<evidence type="ECO:0000256" key="4">
    <source>
        <dbReference type="ARBA" id="ARBA00022723"/>
    </source>
</evidence>
<dbReference type="PROSITE" id="PS51384">
    <property type="entry name" value="FAD_FR"/>
    <property type="match status" value="1"/>
</dbReference>
<dbReference type="PANTHER" id="PTHR47354:SF8">
    <property type="entry name" value="1,2-PHENYLACETYL-COA EPOXIDASE, SUBUNIT E"/>
    <property type="match status" value="1"/>
</dbReference>